<evidence type="ECO:0000256" key="1">
    <source>
        <dbReference type="SAM" id="Phobius"/>
    </source>
</evidence>
<gene>
    <name evidence="2" type="ORF">N482_15940</name>
</gene>
<dbReference type="InterPro" id="IPR052165">
    <property type="entry name" value="Membrane_assoc_protease"/>
</dbReference>
<protein>
    <submittedName>
        <fullName evidence="2">Uncharacterized protein</fullName>
    </submittedName>
</protein>
<evidence type="ECO:0000313" key="3">
    <source>
        <dbReference type="Proteomes" id="UP000076587"/>
    </source>
</evidence>
<dbReference type="EMBL" id="AUXT01000188">
    <property type="protein sequence ID" value="KZN44681.1"/>
    <property type="molecule type" value="Genomic_DNA"/>
</dbReference>
<accession>A0A166ZUL1</accession>
<dbReference type="PANTHER" id="PTHR33507">
    <property type="entry name" value="INNER MEMBRANE PROTEIN YBBJ"/>
    <property type="match status" value="1"/>
</dbReference>
<dbReference type="Proteomes" id="UP000076587">
    <property type="component" value="Unassembled WGS sequence"/>
</dbReference>
<reference evidence="2 3" key="1">
    <citation type="submission" date="2013-07" db="EMBL/GenBank/DDBJ databases">
        <title>Comparative Genomic and Metabolomic Analysis of Twelve Strains of Pseudoalteromonas luteoviolacea.</title>
        <authorList>
            <person name="Vynne N.G."/>
            <person name="Mansson M."/>
            <person name="Gram L."/>
        </authorList>
    </citation>
    <scope>NUCLEOTIDE SEQUENCE [LARGE SCALE GENOMIC DNA]</scope>
    <source>
        <strain evidence="2 3">NCIMB 1942</strain>
    </source>
</reference>
<proteinExistence type="predicted"/>
<keyword evidence="1" id="KW-0472">Membrane</keyword>
<evidence type="ECO:0000313" key="2">
    <source>
        <dbReference type="EMBL" id="KZN44681.1"/>
    </source>
</evidence>
<keyword evidence="1" id="KW-0812">Transmembrane</keyword>
<feature type="transmembrane region" description="Helical" evidence="1">
    <location>
        <begin position="12"/>
        <end position="37"/>
    </location>
</feature>
<dbReference type="PATRIC" id="fig|1365253.3.peg.3922"/>
<name>A0A166ZUL1_9GAMM</name>
<organism evidence="2 3">
    <name type="scientific">Pseudoalteromonas luteoviolacea NCIMB 1942</name>
    <dbReference type="NCBI Taxonomy" id="1365253"/>
    <lineage>
        <taxon>Bacteria</taxon>
        <taxon>Pseudomonadati</taxon>
        <taxon>Pseudomonadota</taxon>
        <taxon>Gammaproteobacteria</taxon>
        <taxon>Alteromonadales</taxon>
        <taxon>Pseudoalteromonadaceae</taxon>
        <taxon>Pseudoalteromonas</taxon>
    </lineage>
</organism>
<feature type="transmembrane region" description="Helical" evidence="1">
    <location>
        <begin position="57"/>
        <end position="76"/>
    </location>
</feature>
<dbReference type="AlphaFoldDB" id="A0A166ZUL1"/>
<comment type="caution">
    <text evidence="2">The sequence shown here is derived from an EMBL/GenBank/DDBJ whole genome shotgun (WGS) entry which is preliminary data.</text>
</comment>
<sequence>MELLSSNLPQTLIVVGLIALCVEVIVLGFATFVLFFLGLSLIISGTFMHFEVFEPTLLNALWINALITTLLAVVLWKPLKNMQEQQELKSVNSDFADLQFALEQDLNADSQVYYQYSGIEWQVKSKSDIPKGTLVKVIEKSVGVLWVEKSE</sequence>
<dbReference type="RefSeq" id="WP_063378327.1">
    <property type="nucleotide sequence ID" value="NZ_AUXT01000188.1"/>
</dbReference>
<dbReference type="OrthoDB" id="7863671at2"/>
<dbReference type="PANTHER" id="PTHR33507:SF3">
    <property type="entry name" value="INNER MEMBRANE PROTEIN YBBJ"/>
    <property type="match status" value="1"/>
</dbReference>
<dbReference type="GO" id="GO:0005886">
    <property type="term" value="C:plasma membrane"/>
    <property type="evidence" value="ECO:0007669"/>
    <property type="project" value="TreeGrafter"/>
</dbReference>
<keyword evidence="1" id="KW-1133">Transmembrane helix</keyword>